<feature type="domain" description="DUF7843" evidence="3">
    <location>
        <begin position="19"/>
        <end position="95"/>
    </location>
</feature>
<evidence type="ECO:0000313" key="5">
    <source>
        <dbReference type="Proteomes" id="UP001500604"/>
    </source>
</evidence>
<gene>
    <name evidence="4" type="ORF">GCM10023116_42690</name>
</gene>
<organism evidence="4 5">
    <name type="scientific">Kistimonas scapharcae</name>
    <dbReference type="NCBI Taxonomy" id="1036133"/>
    <lineage>
        <taxon>Bacteria</taxon>
        <taxon>Pseudomonadati</taxon>
        <taxon>Pseudomonadota</taxon>
        <taxon>Gammaproteobacteria</taxon>
        <taxon>Oceanospirillales</taxon>
        <taxon>Endozoicomonadaceae</taxon>
        <taxon>Kistimonas</taxon>
    </lineage>
</organism>
<dbReference type="InterPro" id="IPR057162">
    <property type="entry name" value="DUF7840"/>
</dbReference>
<dbReference type="Proteomes" id="UP001500604">
    <property type="component" value="Unassembled WGS sequence"/>
</dbReference>
<dbReference type="InterPro" id="IPR025178">
    <property type="entry name" value="Lnb_N"/>
</dbReference>
<evidence type="ECO:0000259" key="2">
    <source>
        <dbReference type="Pfam" id="PF25222"/>
    </source>
</evidence>
<comment type="caution">
    <text evidence="4">The sequence shown here is derived from an EMBL/GenBank/DDBJ whole genome shotgun (WGS) entry which is preliminary data.</text>
</comment>
<reference evidence="5" key="1">
    <citation type="journal article" date="2019" name="Int. J. Syst. Evol. Microbiol.">
        <title>The Global Catalogue of Microorganisms (GCM) 10K type strain sequencing project: providing services to taxonomists for standard genome sequencing and annotation.</title>
        <authorList>
            <consortium name="The Broad Institute Genomics Platform"/>
            <consortium name="The Broad Institute Genome Sequencing Center for Infectious Disease"/>
            <person name="Wu L."/>
            <person name="Ma J."/>
        </authorList>
    </citation>
    <scope>NUCLEOTIDE SEQUENCE [LARGE SCALE GENOMIC DNA]</scope>
    <source>
        <strain evidence="5">JCM 17805</strain>
    </source>
</reference>
<dbReference type="Pfam" id="PF25222">
    <property type="entry name" value="DUF7840"/>
    <property type="match status" value="1"/>
</dbReference>
<feature type="domain" description="DUF7840" evidence="2">
    <location>
        <begin position="383"/>
        <end position="603"/>
    </location>
</feature>
<proteinExistence type="predicted"/>
<feature type="domain" description="Lnb N-terminal periplasmic" evidence="1">
    <location>
        <begin position="106"/>
        <end position="278"/>
    </location>
</feature>
<keyword evidence="5" id="KW-1185">Reference proteome</keyword>
<sequence length="604" mass="69116">MLLCLFSTTTFATPAIEPLAYSTMWLKLGHYHSSLMSPSGYTSYVDDAAFFISKEGDNNPQAELAATIQLFSQPEPLSDSKACRFQARYQWLTEQGYTFPSLSCPEYDNWRQQLQAHSVTLAFPAAYMNSPSSMFGHTFLRFDPENIAEDSLWLSWAVNFGATPEGDDNSILYAWKGVAGGYPGKFAMMPYYRKLQEYNRLENRDIWEYRLNLSPEQTAFISSHIWELRDIRFDYFFIDENCSFRLLELLELAAPDLDLTSHFPVAAIPVDTVRTVLNADLVENVHYRPSNATTLHHYLAPLSPSEQALVYEMALDPDLMDSEAVAHLPAQRQARMIQSSYKYLRYEVNKQFRSPETAGNSLALLRGLNRLPPHHIIPPVAPEKPEQGHDTSMLALGAGHHKGLGNYLELQGRFTYHDLLDNREGFPPGAEITFGDLRIRGYEDNYWQLEQLDIISIRSQYPRNRFFKPLSWQVKTGLERQPGSDGKEHLAAHLNGGAGITLPMTANSQWFGLATLRLEHNSGFDRNMQLAPGINTGFSSHNPLGNWRLEWQLDQFLNGELRSTVTLGQHWELNRNNGLRLDVRYEDQDSFNNYELSLSWRHYF</sequence>
<protein>
    <submittedName>
        <fullName evidence="4">DUF4105 domain-containing protein</fullName>
    </submittedName>
</protein>
<accession>A0ABP8V9N5</accession>
<dbReference type="EMBL" id="BAABFL010000467">
    <property type="protein sequence ID" value="GAA4651985.1"/>
    <property type="molecule type" value="Genomic_DNA"/>
</dbReference>
<dbReference type="Pfam" id="PF25225">
    <property type="entry name" value="DUF7843"/>
    <property type="match status" value="1"/>
</dbReference>
<name>A0ABP8V9N5_9GAMM</name>
<evidence type="ECO:0000259" key="1">
    <source>
        <dbReference type="Pfam" id="PF13387"/>
    </source>
</evidence>
<dbReference type="Pfam" id="PF13387">
    <property type="entry name" value="Lnb_N"/>
    <property type="match status" value="1"/>
</dbReference>
<evidence type="ECO:0000259" key="3">
    <source>
        <dbReference type="Pfam" id="PF25225"/>
    </source>
</evidence>
<dbReference type="InterPro" id="IPR057165">
    <property type="entry name" value="DUF7843"/>
</dbReference>
<evidence type="ECO:0000313" key="4">
    <source>
        <dbReference type="EMBL" id="GAA4651985.1"/>
    </source>
</evidence>